<proteinExistence type="predicted"/>
<dbReference type="PANTHER" id="PTHR31005:SF8">
    <property type="entry name" value="DUF4139 DOMAIN-CONTAINING PROTEIN"/>
    <property type="match status" value="1"/>
</dbReference>
<dbReference type="InterPro" id="IPR037291">
    <property type="entry name" value="DUF4139"/>
</dbReference>
<feature type="signal peptide" evidence="2">
    <location>
        <begin position="1"/>
        <end position="21"/>
    </location>
</feature>
<gene>
    <name evidence="4" type="ORF">ON753_12755</name>
</gene>
<protein>
    <submittedName>
        <fullName evidence="4">DUF4139 domain-containing protein</fullName>
    </submittedName>
</protein>
<evidence type="ECO:0000256" key="2">
    <source>
        <dbReference type="SAM" id="SignalP"/>
    </source>
</evidence>
<feature type="coiled-coil region" evidence="1">
    <location>
        <begin position="612"/>
        <end position="646"/>
    </location>
</feature>
<evidence type="ECO:0000313" key="5">
    <source>
        <dbReference type="Proteomes" id="UP001300261"/>
    </source>
</evidence>
<keyword evidence="2" id="KW-0732">Signal</keyword>
<dbReference type="Pfam" id="PF13598">
    <property type="entry name" value="DUF4139"/>
    <property type="match status" value="1"/>
</dbReference>
<dbReference type="EMBL" id="JAPEVI010000003">
    <property type="protein sequence ID" value="MCX2723235.1"/>
    <property type="molecule type" value="Genomic_DNA"/>
</dbReference>
<sequence>MFFRFSSAAIVCLTLPAAAWGADNGPITSITLSSGGLAEVVRKADIDSSGLIRMTVPLDQVNDVLKSIVVYDDKGVVEGITLPGPNPLAETFKNLPFSEADLQSPALLLSKLQGTRVRLEKAGTTVEGLVLGVSQKNRGDEGLSDMVSVLSEGRIVGVELGLDTEITFLDEDIQEKVARALSVVGNGISDGARTVSLKVAGEGAREVAVAYVVPAPIWKTAYRVVMLPQDKARLQAWAVLENASGEDWDNVAITLSSGAPVTLKQRLHDLYWKQRPEVPVDVSAGYVPRTDTGAEPRFEMAESKASAPQGGALGRLLSPAPSADAAMAYEVASANVGDASEGAVTASFALPQRVSLASGETLSAPIVDKVVPGESVSVFQPESGLPHPIAAILITNETQTSLPKGILTVYDQQEGYVGDAQINGMPSGESRMASFATDKKVRIARESTPDDQITSIKVTDGVLTASVRQRAETAYAIKGAPDGERTIVIEHPKRQGWKFSSPQKMDTTATHHRLKVEVAQGETVTATALEERTLSETYALISTDEQGLLNLASRSPDAETAGKLRELAQLQSEITGIERQIREQRFRKEEESADQQRHRANLSAVEPGADLYKRAARKLAESETRIEAIDKQIAVLEDRREEIRATLGEAISTF</sequence>
<evidence type="ECO:0000259" key="3">
    <source>
        <dbReference type="Pfam" id="PF13598"/>
    </source>
</evidence>
<evidence type="ECO:0000313" key="4">
    <source>
        <dbReference type="EMBL" id="MCX2723235.1"/>
    </source>
</evidence>
<dbReference type="InterPro" id="IPR011935">
    <property type="entry name" value="CHP02231"/>
</dbReference>
<dbReference type="RefSeq" id="WP_265963009.1">
    <property type="nucleotide sequence ID" value="NZ_JAPEVI010000003.1"/>
</dbReference>
<keyword evidence="1" id="KW-0175">Coiled coil</keyword>
<name>A0ABT3R257_9HYPH</name>
<reference evidence="4 5" key="1">
    <citation type="journal article" date="2016" name="Int. J. Syst. Evol. Microbiol.">
        <title>Labrenzia salina sp. nov., isolated from the rhizosphere of the halophyte Arthrocnemum macrostachyum.</title>
        <authorList>
            <person name="Camacho M."/>
            <person name="Redondo-Gomez S."/>
            <person name="Rodriguez-Llorente I."/>
            <person name="Rohde M."/>
            <person name="Sproer C."/>
            <person name="Schumann P."/>
            <person name="Klenk H.P."/>
            <person name="Montero-Calasanz M.D.C."/>
        </authorList>
    </citation>
    <scope>NUCLEOTIDE SEQUENCE [LARGE SCALE GENOMIC DNA]</scope>
    <source>
        <strain evidence="4 5">DSM 29163</strain>
    </source>
</reference>
<dbReference type="Proteomes" id="UP001300261">
    <property type="component" value="Unassembled WGS sequence"/>
</dbReference>
<organism evidence="4 5">
    <name type="scientific">Roseibium salinum</name>
    <dbReference type="NCBI Taxonomy" id="1604349"/>
    <lineage>
        <taxon>Bacteria</taxon>
        <taxon>Pseudomonadati</taxon>
        <taxon>Pseudomonadota</taxon>
        <taxon>Alphaproteobacteria</taxon>
        <taxon>Hyphomicrobiales</taxon>
        <taxon>Stappiaceae</taxon>
        <taxon>Roseibium</taxon>
    </lineage>
</organism>
<feature type="chain" id="PRO_5046703832" evidence="2">
    <location>
        <begin position="22"/>
        <end position="654"/>
    </location>
</feature>
<feature type="domain" description="DUF4139" evidence="3">
    <location>
        <begin position="208"/>
        <end position="491"/>
    </location>
</feature>
<comment type="caution">
    <text evidence="4">The sequence shown here is derived from an EMBL/GenBank/DDBJ whole genome shotgun (WGS) entry which is preliminary data.</text>
</comment>
<evidence type="ECO:0000256" key="1">
    <source>
        <dbReference type="SAM" id="Coils"/>
    </source>
</evidence>
<dbReference type="PANTHER" id="PTHR31005">
    <property type="entry name" value="DUF4139 DOMAIN-CONTAINING PROTEIN"/>
    <property type="match status" value="1"/>
</dbReference>
<keyword evidence="5" id="KW-1185">Reference proteome</keyword>
<accession>A0ABT3R257</accession>